<proteinExistence type="predicted"/>
<dbReference type="EMBL" id="OC316482">
    <property type="protein sequence ID" value="CAD7391989.1"/>
    <property type="molecule type" value="Genomic_DNA"/>
</dbReference>
<protein>
    <submittedName>
        <fullName evidence="1">Uncharacterized protein</fullName>
    </submittedName>
</protein>
<name>A0A7R9GNX4_TIMCR</name>
<sequence length="511" mass="58087">MNRAIVHHAHHHQTNVLPRAVIPLKTALPVQHSHQTTVLPRAVIPLKTALPVQHSHQTTVLPRAVIPLKTALPAQHFHQNLVQTHHLQDRQLANALVVLHLTAEDGEIEVRISSALVAFLRTCTGHATHRFFFLDHPTVHHRVDVMLLGETHLRSVMRFSLAEFICHRSDRAGDVGEDGMAVLVRRGLDHHVISLPSLQHMEASAIQLLITSNIKWSLEASTPRHHPKSAPQASLPNSILRHVREKNLLRKAWQISRDSVDKANWSRKVHADQEMVREYQNSVWEDKIESLCVQNRSLWQMMRNRMWVPAPSTPIVGHNGVANSDQEKADALAEHLGAQFVPTDNPSDPVHIAHSDSVRYLGLTLDAKLTWRRHLNGRLNKVRQRLRILDPLLNRHNALSTRNGLTLYKQLLRPILVYACPAWGHLTYMYMRRMQVIQSVCLRIIVGAPWYVRNETLHCDLDMPTIKDHFRKLAQSLYARIPGATNPLIQGLGNYVIDPGGCHRRPKALYG</sequence>
<accession>A0A7R9GNX4</accession>
<dbReference type="AlphaFoldDB" id="A0A7R9GNX4"/>
<gene>
    <name evidence="1" type="ORF">TCEB3V08_LOCUS28</name>
</gene>
<organism evidence="1">
    <name type="scientific">Timema cristinae</name>
    <name type="common">Walking stick</name>
    <dbReference type="NCBI Taxonomy" id="61476"/>
    <lineage>
        <taxon>Eukaryota</taxon>
        <taxon>Metazoa</taxon>
        <taxon>Ecdysozoa</taxon>
        <taxon>Arthropoda</taxon>
        <taxon>Hexapoda</taxon>
        <taxon>Insecta</taxon>
        <taxon>Pterygota</taxon>
        <taxon>Neoptera</taxon>
        <taxon>Polyneoptera</taxon>
        <taxon>Phasmatodea</taxon>
        <taxon>Timematodea</taxon>
        <taxon>Timematoidea</taxon>
        <taxon>Timematidae</taxon>
        <taxon>Timema</taxon>
    </lineage>
</organism>
<evidence type="ECO:0000313" key="1">
    <source>
        <dbReference type="EMBL" id="CAD7391989.1"/>
    </source>
</evidence>
<reference evidence="1" key="1">
    <citation type="submission" date="2020-11" db="EMBL/GenBank/DDBJ databases">
        <authorList>
            <person name="Tran Van P."/>
        </authorList>
    </citation>
    <scope>NUCLEOTIDE SEQUENCE</scope>
</reference>